<proteinExistence type="predicted"/>
<sequence length="151" mass="16435">MATPQIQQHMTIAGINVYRLTAIIFALGVVRQLGPQSLRSVPFWLPARAANLLLNSLIGFGTPFFAWNIVANEHPVIFGSRLVNRIVIDRLVVGIAAVCIFATVLQPGTLKTALLWATIGSCWVLGIVVTPSEVSKMGLRWLGRGLAMEMI</sequence>
<feature type="transmembrane region" description="Helical" evidence="1">
    <location>
        <begin position="50"/>
        <end position="70"/>
    </location>
</feature>
<name>A0A6A6GV83_VIRVR</name>
<keyword evidence="1" id="KW-0472">Membrane</keyword>
<feature type="transmembrane region" description="Helical" evidence="1">
    <location>
        <begin position="114"/>
        <end position="134"/>
    </location>
</feature>
<dbReference type="Proteomes" id="UP000800092">
    <property type="component" value="Unassembled WGS sequence"/>
</dbReference>
<protein>
    <submittedName>
        <fullName evidence="2">Uncharacterized protein</fullName>
    </submittedName>
</protein>
<dbReference type="OrthoDB" id="4730870at2759"/>
<dbReference type="AlphaFoldDB" id="A0A6A6GV83"/>
<evidence type="ECO:0000313" key="3">
    <source>
        <dbReference type="Proteomes" id="UP000800092"/>
    </source>
</evidence>
<keyword evidence="1" id="KW-0812">Transmembrane</keyword>
<keyword evidence="1" id="KW-1133">Transmembrane helix</keyword>
<evidence type="ECO:0000256" key="1">
    <source>
        <dbReference type="SAM" id="Phobius"/>
    </source>
</evidence>
<keyword evidence="3" id="KW-1185">Reference proteome</keyword>
<feature type="transmembrane region" description="Helical" evidence="1">
    <location>
        <begin position="12"/>
        <end position="30"/>
    </location>
</feature>
<organism evidence="2 3">
    <name type="scientific">Viridothelium virens</name>
    <name type="common">Speckled blister lichen</name>
    <name type="synonym">Trypethelium virens</name>
    <dbReference type="NCBI Taxonomy" id="1048519"/>
    <lineage>
        <taxon>Eukaryota</taxon>
        <taxon>Fungi</taxon>
        <taxon>Dikarya</taxon>
        <taxon>Ascomycota</taxon>
        <taxon>Pezizomycotina</taxon>
        <taxon>Dothideomycetes</taxon>
        <taxon>Dothideomycetes incertae sedis</taxon>
        <taxon>Trypetheliales</taxon>
        <taxon>Trypetheliaceae</taxon>
        <taxon>Viridothelium</taxon>
    </lineage>
</organism>
<accession>A0A6A6GV83</accession>
<gene>
    <name evidence="2" type="ORF">EV356DRAFT_537254</name>
</gene>
<feature type="transmembrane region" description="Helical" evidence="1">
    <location>
        <begin position="91"/>
        <end position="108"/>
    </location>
</feature>
<dbReference type="EMBL" id="ML991864">
    <property type="protein sequence ID" value="KAF2229410.1"/>
    <property type="molecule type" value="Genomic_DNA"/>
</dbReference>
<reference evidence="2" key="1">
    <citation type="journal article" date="2020" name="Stud. Mycol.">
        <title>101 Dothideomycetes genomes: a test case for predicting lifestyles and emergence of pathogens.</title>
        <authorList>
            <person name="Haridas S."/>
            <person name="Albert R."/>
            <person name="Binder M."/>
            <person name="Bloem J."/>
            <person name="Labutti K."/>
            <person name="Salamov A."/>
            <person name="Andreopoulos B."/>
            <person name="Baker S."/>
            <person name="Barry K."/>
            <person name="Bills G."/>
            <person name="Bluhm B."/>
            <person name="Cannon C."/>
            <person name="Castanera R."/>
            <person name="Culley D."/>
            <person name="Daum C."/>
            <person name="Ezra D."/>
            <person name="Gonzalez J."/>
            <person name="Henrissat B."/>
            <person name="Kuo A."/>
            <person name="Liang C."/>
            <person name="Lipzen A."/>
            <person name="Lutzoni F."/>
            <person name="Magnuson J."/>
            <person name="Mondo S."/>
            <person name="Nolan M."/>
            <person name="Ohm R."/>
            <person name="Pangilinan J."/>
            <person name="Park H.-J."/>
            <person name="Ramirez L."/>
            <person name="Alfaro M."/>
            <person name="Sun H."/>
            <person name="Tritt A."/>
            <person name="Yoshinaga Y."/>
            <person name="Zwiers L.-H."/>
            <person name="Turgeon B."/>
            <person name="Goodwin S."/>
            <person name="Spatafora J."/>
            <person name="Crous P."/>
            <person name="Grigoriev I."/>
        </authorList>
    </citation>
    <scope>NUCLEOTIDE SEQUENCE</scope>
    <source>
        <strain evidence="2">Tuck. ex Michener</strain>
    </source>
</reference>
<evidence type="ECO:0000313" key="2">
    <source>
        <dbReference type="EMBL" id="KAF2229410.1"/>
    </source>
</evidence>